<proteinExistence type="predicted"/>
<evidence type="ECO:0000313" key="2">
    <source>
        <dbReference type="Proteomes" id="UP001278571"/>
    </source>
</evidence>
<dbReference type="EMBL" id="JAWJZF010000492">
    <property type="protein sequence ID" value="MDX2296406.1"/>
    <property type="molecule type" value="Genomic_DNA"/>
</dbReference>
<keyword evidence="2" id="KW-1185">Reference proteome</keyword>
<sequence>MSLREPKLSDGVVTLSPLHPDDAEAHLAGEDLTPGQVNIAYGSIRTAPS</sequence>
<dbReference type="RefSeq" id="WP_319012571.1">
    <property type="nucleotide sequence ID" value="NZ_JAWJZF010000492.1"/>
</dbReference>
<accession>A0ABU4KF92</accession>
<name>A0ABU4KF92_9ACTN</name>
<gene>
    <name evidence="1" type="ORF">R2363_30025</name>
</gene>
<dbReference type="Proteomes" id="UP001278571">
    <property type="component" value="Unassembled WGS sequence"/>
</dbReference>
<comment type="caution">
    <text evidence="1">The sequence shown here is derived from an EMBL/GenBank/DDBJ whole genome shotgun (WGS) entry which is preliminary data.</text>
</comment>
<evidence type="ECO:0000313" key="1">
    <source>
        <dbReference type="EMBL" id="MDX2296406.1"/>
    </source>
</evidence>
<organism evidence="1 2">
    <name type="scientific">Streptomyces roseolus</name>
    <dbReference type="NCBI Taxonomy" id="67358"/>
    <lineage>
        <taxon>Bacteria</taxon>
        <taxon>Bacillati</taxon>
        <taxon>Actinomycetota</taxon>
        <taxon>Actinomycetes</taxon>
        <taxon>Kitasatosporales</taxon>
        <taxon>Streptomycetaceae</taxon>
        <taxon>Streptomyces</taxon>
    </lineage>
</organism>
<reference evidence="1 2" key="1">
    <citation type="submission" date="2023-10" db="EMBL/GenBank/DDBJ databases">
        <authorList>
            <person name="Wang X.X."/>
        </authorList>
    </citation>
    <scope>NUCLEOTIDE SEQUENCE [LARGE SCALE GENOMIC DNA]</scope>
    <source>
        <strain evidence="1 2">NBRC 12816</strain>
    </source>
</reference>
<protein>
    <submittedName>
        <fullName evidence="1">Uncharacterized protein</fullName>
    </submittedName>
</protein>